<keyword evidence="9" id="KW-1185">Reference proteome</keyword>
<keyword evidence="3" id="KW-0862">Zinc</keyword>
<feature type="region of interest" description="Disordered" evidence="5">
    <location>
        <begin position="841"/>
        <end position="911"/>
    </location>
</feature>
<feature type="region of interest" description="Disordered" evidence="5">
    <location>
        <begin position="251"/>
        <end position="289"/>
    </location>
</feature>
<evidence type="ECO:0000256" key="5">
    <source>
        <dbReference type="SAM" id="MobiDB-lite"/>
    </source>
</evidence>
<evidence type="ECO:0000256" key="4">
    <source>
        <dbReference type="PROSITE-ProRule" id="PRU00175"/>
    </source>
</evidence>
<dbReference type="InterPro" id="IPR001841">
    <property type="entry name" value="Znf_RING"/>
</dbReference>
<dbReference type="CDD" id="cd16448">
    <property type="entry name" value="RING-H2"/>
    <property type="match status" value="1"/>
</dbReference>
<evidence type="ECO:0000256" key="6">
    <source>
        <dbReference type="SAM" id="SignalP"/>
    </source>
</evidence>
<keyword evidence="1" id="KW-0479">Metal-binding</keyword>
<dbReference type="AlphaFoldDB" id="A0A2S4UFQ7"/>
<feature type="compositionally biased region" description="Basic and acidic residues" evidence="5">
    <location>
        <begin position="1101"/>
        <end position="1135"/>
    </location>
</feature>
<feature type="compositionally biased region" description="Basic and acidic residues" evidence="5">
    <location>
        <begin position="138"/>
        <end position="149"/>
    </location>
</feature>
<feature type="region of interest" description="Disordered" evidence="5">
    <location>
        <begin position="1094"/>
        <end position="1141"/>
    </location>
</feature>
<name>A0A2S4UFQ7_9BASI</name>
<reference evidence="9" key="3">
    <citation type="journal article" date="2018" name="Mol. Plant Microbe Interact.">
        <title>Genome sequence resources for the wheat stripe rust pathogen (Puccinia striiformis f. sp. tritici) and the barley stripe rust pathogen (Puccinia striiformis f. sp. hordei).</title>
        <authorList>
            <person name="Xia C."/>
            <person name="Wang M."/>
            <person name="Yin C."/>
            <person name="Cornejo O.E."/>
            <person name="Hulbert S.H."/>
            <person name="Chen X."/>
        </authorList>
    </citation>
    <scope>NUCLEOTIDE SEQUENCE [LARGE SCALE GENOMIC DNA]</scope>
    <source>
        <strain evidence="9">93TX-2</strain>
    </source>
</reference>
<evidence type="ECO:0000256" key="3">
    <source>
        <dbReference type="ARBA" id="ARBA00022833"/>
    </source>
</evidence>
<dbReference type="PANTHER" id="PTHR45969:SF69">
    <property type="entry name" value="FINGER DOMAIN PROTEIN, PUTATIVE (AFU_ORTHOLOGUE AFUA_3G12190)-RELATED"/>
    <property type="match status" value="1"/>
</dbReference>
<feature type="domain" description="RING-type" evidence="7">
    <location>
        <begin position="1159"/>
        <end position="1213"/>
    </location>
</feature>
<evidence type="ECO:0000259" key="7">
    <source>
        <dbReference type="PROSITE" id="PS50089"/>
    </source>
</evidence>
<feature type="compositionally biased region" description="Basic and acidic residues" evidence="5">
    <location>
        <begin position="703"/>
        <end position="725"/>
    </location>
</feature>
<feature type="region of interest" description="Disordered" evidence="5">
    <location>
        <begin position="36"/>
        <end position="59"/>
    </location>
</feature>
<dbReference type="VEuPathDB" id="FungiDB:PSHT_15362"/>
<dbReference type="GO" id="GO:0016567">
    <property type="term" value="P:protein ubiquitination"/>
    <property type="evidence" value="ECO:0007669"/>
    <property type="project" value="TreeGrafter"/>
</dbReference>
<sequence>MTVFGLLAWSAVAPSLPPDDAPLYSEVSRGIAGHLAPASERVQSGSLEGGTPPARGRPADGLYFIMISERTHDGANPVQTARGTDVSSALDLRQSQSRDLQAGMRERSTPTVPRNRLVRSFRSMVRHIPRLSWHRARRTDPEPGADSREATQGTNLDPNADIRTDIEGQAQHEFHGSSATLTTPTGERLGPLTERILLLQLYNFHWEHFPTHREHIPNQIGIMDNNSNLLTIDPMLLAGLYERMLATLAGGESHHTSPEHNLKEGDQIPNTTTLRYMPRPPGYQSKTSGANGMETISLDQAIGLLEATSTNVPESDPADVDGIIKEQKVDTNREKTEDDHITSQKSIHDDAEGSTRPTSSLQDISEVLLGDPLETPCAICGQESSQPQKNDQNEWVFEQITMIDHCQHHFHTPCLETWIITNKENTCPICRHHIIPAPPCGPLKSHLHHSWVIQYASTLPLISQTIIVQPSEVYLYKDEDHCTPNKSKLLSQFFSHKLSLWSSRLESRSAAAYNNRGAAIIIRAAWTSFRTGTIWAPTYARCNLRADCSRDQCPISFRRTAITMAGYRGWNGRTQEATSASKPSCSSIPINLKVERPSVRELLLNAMGEMSTMARTASLPLSSQWERIHTQLGAMDDSGSAIIGSKTQGVVESTHTDLERNLKEADPIPKDNTLGYMPRLPAYEPETRGAMQSRHLVAVDVDGIPKEEGVNTNREKTEDENSKDHKTSHKSTHGDSEGRTRPTPSRQDISEVHWEILSTLPTSFAMMNPVNLRKDFNDALIIKSNNWDHYFHTHCIGGWIVWRVFVPLVLRAIAPALPPEELPLSDDISRGIAEQLVPASERVQSGPLEEGTTPAGGGIPHRRDSTRLSERTHDATSVHSAQRTNAQSALDGQQSQWRDHEAVTSENSRPTVQPNRLVRSLRPISRCMLCLSWPWRKAQRIRKIKIQVREQYDAFLHTLTEPTRGMIGPLLYLGTSGYTMKFRFAIFLDETSPIPIHWIHISTTISLVHNNLYLHNLCERLEGLMQEALAAPHTKSEHNLQPGDLIPNTKTLGYMPRPPDYEPEKPGANGIKTISLDQAIIMLEASSTNVFESGRMNVDGTLKEQRAHTNREETEDESSRDHITSQKSIHHDAEGSTRPTSSILDVSEVLLGDPLHTTCLVCHEEFSQPEKNSENAWVFEQIIKMDNCNHYFHTHCIGGWIFGEHKISCPTCREEVFTRSST</sequence>
<feature type="region of interest" description="Disordered" evidence="5">
    <location>
        <begin position="327"/>
        <end position="360"/>
    </location>
</feature>
<evidence type="ECO:0000256" key="1">
    <source>
        <dbReference type="ARBA" id="ARBA00022723"/>
    </source>
</evidence>
<feature type="region of interest" description="Disordered" evidence="5">
    <location>
        <begin position="698"/>
        <end position="750"/>
    </location>
</feature>
<feature type="signal peptide" evidence="6">
    <location>
        <begin position="1"/>
        <end position="15"/>
    </location>
</feature>
<feature type="compositionally biased region" description="Polar residues" evidence="5">
    <location>
        <begin position="77"/>
        <end position="99"/>
    </location>
</feature>
<evidence type="ECO:0000313" key="8">
    <source>
        <dbReference type="EMBL" id="POV96077.1"/>
    </source>
</evidence>
<accession>A0A2S4UFQ7</accession>
<dbReference type="PANTHER" id="PTHR45969">
    <property type="entry name" value="RING ZINC FINGER PROTEIN-RELATED"/>
    <property type="match status" value="1"/>
</dbReference>
<dbReference type="InterPro" id="IPR013083">
    <property type="entry name" value="Znf_RING/FYVE/PHD"/>
</dbReference>
<feature type="region of interest" description="Disordered" evidence="5">
    <location>
        <begin position="74"/>
        <end position="111"/>
    </location>
</feature>
<feature type="domain" description="RING-type" evidence="7">
    <location>
        <begin position="377"/>
        <end position="431"/>
    </location>
</feature>
<reference evidence="9" key="2">
    <citation type="journal article" date="2018" name="BMC Genomics">
        <title>Genomic insights into host adaptation between the wheat stripe rust pathogen (Puccinia striiformis f. sp. tritici) and the barley stripe rust pathogen (Puccinia striiformis f. sp. hordei).</title>
        <authorList>
            <person name="Xia C."/>
            <person name="Wang M."/>
            <person name="Yin C."/>
            <person name="Cornejo O.E."/>
            <person name="Hulbert S.H."/>
            <person name="Chen X."/>
        </authorList>
    </citation>
    <scope>NUCLEOTIDE SEQUENCE [LARGE SCALE GENOMIC DNA]</scope>
    <source>
        <strain evidence="9">93TX-2</strain>
    </source>
</reference>
<feature type="compositionally biased region" description="Basic and acidic residues" evidence="5">
    <location>
        <begin position="252"/>
        <end position="266"/>
    </location>
</feature>
<evidence type="ECO:0000313" key="9">
    <source>
        <dbReference type="Proteomes" id="UP000238274"/>
    </source>
</evidence>
<reference evidence="8 9" key="1">
    <citation type="submission" date="2017-12" db="EMBL/GenBank/DDBJ databases">
        <title>Gene loss provides genomic basis for host adaptation in cereal stripe rust fungi.</title>
        <authorList>
            <person name="Xia C."/>
        </authorList>
    </citation>
    <scope>NUCLEOTIDE SEQUENCE [LARGE SCALE GENOMIC DNA]</scope>
    <source>
        <strain evidence="8 9">93TX-2</strain>
    </source>
</reference>
<dbReference type="Proteomes" id="UP000238274">
    <property type="component" value="Unassembled WGS sequence"/>
</dbReference>
<keyword evidence="6" id="KW-0732">Signal</keyword>
<feature type="region of interest" description="Disordered" evidence="5">
    <location>
        <begin position="132"/>
        <end position="161"/>
    </location>
</feature>
<comment type="caution">
    <text evidence="8">The sequence shown here is derived from an EMBL/GenBank/DDBJ whole genome shotgun (WGS) entry which is preliminary data.</text>
</comment>
<feature type="compositionally biased region" description="Basic and acidic residues" evidence="5">
    <location>
        <begin position="327"/>
        <end position="353"/>
    </location>
</feature>
<proteinExistence type="predicted"/>
<feature type="compositionally biased region" description="Polar residues" evidence="5">
    <location>
        <begin position="877"/>
        <end position="896"/>
    </location>
</feature>
<evidence type="ECO:0000256" key="2">
    <source>
        <dbReference type="ARBA" id="ARBA00022771"/>
    </source>
</evidence>
<dbReference type="OrthoDB" id="2507820at2759"/>
<keyword evidence="2 4" id="KW-0863">Zinc-finger</keyword>
<dbReference type="VEuPathDB" id="FungiDB:PSTT_01084"/>
<organism evidence="8 9">
    <name type="scientific">Puccinia striiformis</name>
    <dbReference type="NCBI Taxonomy" id="27350"/>
    <lineage>
        <taxon>Eukaryota</taxon>
        <taxon>Fungi</taxon>
        <taxon>Dikarya</taxon>
        <taxon>Basidiomycota</taxon>
        <taxon>Pucciniomycotina</taxon>
        <taxon>Pucciniomycetes</taxon>
        <taxon>Pucciniales</taxon>
        <taxon>Pucciniaceae</taxon>
        <taxon>Puccinia</taxon>
    </lineage>
</organism>
<dbReference type="SUPFAM" id="SSF57850">
    <property type="entry name" value="RING/U-box"/>
    <property type="match status" value="2"/>
</dbReference>
<feature type="chain" id="PRO_5015533817" description="RING-type domain-containing protein" evidence="6">
    <location>
        <begin position="16"/>
        <end position="1222"/>
    </location>
</feature>
<feature type="compositionally biased region" description="Basic and acidic residues" evidence="5">
    <location>
        <begin position="861"/>
        <end position="876"/>
    </location>
</feature>
<dbReference type="Gene3D" id="3.30.40.10">
    <property type="entry name" value="Zinc/RING finger domain, C3HC4 (zinc finger)"/>
    <property type="match status" value="2"/>
</dbReference>
<dbReference type="GO" id="GO:0061630">
    <property type="term" value="F:ubiquitin protein ligase activity"/>
    <property type="evidence" value="ECO:0007669"/>
    <property type="project" value="TreeGrafter"/>
</dbReference>
<dbReference type="Pfam" id="PF13639">
    <property type="entry name" value="zf-RING_2"/>
    <property type="match status" value="1"/>
</dbReference>
<gene>
    <name evidence="8" type="ORF">PSHT_15362</name>
</gene>
<dbReference type="EMBL" id="PKSM01000385">
    <property type="protein sequence ID" value="POV96077.1"/>
    <property type="molecule type" value="Genomic_DNA"/>
</dbReference>
<protein>
    <recommendedName>
        <fullName evidence="7">RING-type domain-containing protein</fullName>
    </recommendedName>
</protein>
<dbReference type="GO" id="GO:0008270">
    <property type="term" value="F:zinc ion binding"/>
    <property type="evidence" value="ECO:0007669"/>
    <property type="project" value="UniProtKB-KW"/>
</dbReference>
<dbReference type="PROSITE" id="PS50089">
    <property type="entry name" value="ZF_RING_2"/>
    <property type="match status" value="2"/>
</dbReference>
<dbReference type="SMART" id="SM00184">
    <property type="entry name" value="RING"/>
    <property type="match status" value="2"/>
</dbReference>